<keyword evidence="1" id="KW-0597">Phosphoprotein</keyword>
<keyword evidence="5" id="KW-1185">Reference proteome</keyword>
<evidence type="ECO:0000313" key="4">
    <source>
        <dbReference type="EMBL" id="KEO75947.1"/>
    </source>
</evidence>
<evidence type="ECO:0000313" key="5">
    <source>
        <dbReference type="Proteomes" id="UP000027821"/>
    </source>
</evidence>
<dbReference type="GO" id="GO:0000156">
    <property type="term" value="F:phosphorelay response regulator activity"/>
    <property type="evidence" value="ECO:0007669"/>
    <property type="project" value="InterPro"/>
</dbReference>
<dbReference type="EMBL" id="JMIH01000001">
    <property type="protein sequence ID" value="KEO75947.1"/>
    <property type="molecule type" value="Genomic_DNA"/>
</dbReference>
<dbReference type="SMART" id="SM00850">
    <property type="entry name" value="LytTR"/>
    <property type="match status" value="1"/>
</dbReference>
<proteinExistence type="predicted"/>
<dbReference type="Proteomes" id="UP000027821">
    <property type="component" value="Unassembled WGS sequence"/>
</dbReference>
<gene>
    <name evidence="4" type="ORF">EL17_00090</name>
</gene>
<reference evidence="4 5" key="1">
    <citation type="submission" date="2014-04" db="EMBL/GenBank/DDBJ databases">
        <title>Characterization and application of a salt tolerant electro-active bacterium.</title>
        <authorList>
            <person name="Yang L."/>
            <person name="Wei S."/>
            <person name="Tay Q.X.M."/>
        </authorList>
    </citation>
    <scope>NUCLEOTIDE SEQUENCE [LARGE SCALE GENOMIC DNA]</scope>
    <source>
        <strain evidence="4 5">LY1</strain>
    </source>
</reference>
<comment type="caution">
    <text evidence="4">The sequence shown here is derived from an EMBL/GenBank/DDBJ whole genome shotgun (WGS) entry which is preliminary data.</text>
</comment>
<feature type="domain" description="HTH LytTR-type" evidence="3">
    <location>
        <begin position="131"/>
        <end position="201"/>
    </location>
</feature>
<dbReference type="STRING" id="1048983.EL17_00090"/>
<dbReference type="GO" id="GO:0003677">
    <property type="term" value="F:DNA binding"/>
    <property type="evidence" value="ECO:0007669"/>
    <property type="project" value="InterPro"/>
</dbReference>
<accession>A0A074LPS3</accession>
<dbReference type="OrthoDB" id="1646880at2"/>
<evidence type="ECO:0000259" key="2">
    <source>
        <dbReference type="PROSITE" id="PS50110"/>
    </source>
</evidence>
<evidence type="ECO:0000259" key="3">
    <source>
        <dbReference type="PROSITE" id="PS50930"/>
    </source>
</evidence>
<feature type="domain" description="Response regulatory" evidence="2">
    <location>
        <begin position="5"/>
        <end position="117"/>
    </location>
</feature>
<name>A0A074LPS3_9BACT</name>
<dbReference type="Pfam" id="PF00072">
    <property type="entry name" value="Response_reg"/>
    <property type="match status" value="1"/>
</dbReference>
<dbReference type="InterPro" id="IPR007492">
    <property type="entry name" value="LytTR_DNA-bd_dom"/>
</dbReference>
<dbReference type="Gene3D" id="2.40.50.1020">
    <property type="entry name" value="LytTr DNA-binding domain"/>
    <property type="match status" value="1"/>
</dbReference>
<dbReference type="Pfam" id="PF04397">
    <property type="entry name" value="LytTR"/>
    <property type="match status" value="1"/>
</dbReference>
<dbReference type="SUPFAM" id="SSF52172">
    <property type="entry name" value="CheY-like"/>
    <property type="match status" value="1"/>
</dbReference>
<dbReference type="RefSeq" id="WP_035068384.1">
    <property type="nucleotide sequence ID" value="NZ_JMIH01000001.1"/>
</dbReference>
<dbReference type="AlphaFoldDB" id="A0A074LPS3"/>
<dbReference type="PANTHER" id="PTHR37299:SF1">
    <property type="entry name" value="STAGE 0 SPORULATION PROTEIN A HOMOLOG"/>
    <property type="match status" value="1"/>
</dbReference>
<dbReference type="eggNOG" id="COG3279">
    <property type="taxonomic scope" value="Bacteria"/>
</dbReference>
<dbReference type="Gene3D" id="3.40.50.2300">
    <property type="match status" value="1"/>
</dbReference>
<dbReference type="InterPro" id="IPR011006">
    <property type="entry name" value="CheY-like_superfamily"/>
</dbReference>
<dbReference type="PROSITE" id="PS50930">
    <property type="entry name" value="HTH_LYTTR"/>
    <property type="match status" value="1"/>
</dbReference>
<dbReference type="InterPro" id="IPR046947">
    <property type="entry name" value="LytR-like"/>
</dbReference>
<evidence type="ECO:0000256" key="1">
    <source>
        <dbReference type="PROSITE-ProRule" id="PRU00169"/>
    </source>
</evidence>
<sequence>MNVITCLIIDDEPYAQEVIEEHIKKIPFLQLLKKSNDAVEGLKDIEDLKPDLVFMDIQMPEMTGIELIKILQQHRPEIIITTAYSEHALEGYELDISDFLLKPIRFDRFLKAVNKVKRQITPTESKTSQYFWVKENGKLVHVPVDDVLMVKGMKDYIQLYLKERKIITYLTMKRIEEILPANEFMRVSRSYIIRKSAIKSINGNTLETTVGEDIMIGGTYREVIRNEINEWLR</sequence>
<organism evidence="4 5">
    <name type="scientific">Anditalea andensis</name>
    <dbReference type="NCBI Taxonomy" id="1048983"/>
    <lineage>
        <taxon>Bacteria</taxon>
        <taxon>Pseudomonadati</taxon>
        <taxon>Bacteroidota</taxon>
        <taxon>Cytophagia</taxon>
        <taxon>Cytophagales</taxon>
        <taxon>Cytophagaceae</taxon>
        <taxon>Anditalea</taxon>
    </lineage>
</organism>
<dbReference type="PROSITE" id="PS50110">
    <property type="entry name" value="RESPONSE_REGULATORY"/>
    <property type="match status" value="1"/>
</dbReference>
<protein>
    <submittedName>
        <fullName evidence="4">LytTR family transcriptional regulator</fullName>
    </submittedName>
</protein>
<dbReference type="SMART" id="SM00448">
    <property type="entry name" value="REC"/>
    <property type="match status" value="1"/>
</dbReference>
<dbReference type="PANTHER" id="PTHR37299">
    <property type="entry name" value="TRANSCRIPTIONAL REGULATOR-RELATED"/>
    <property type="match status" value="1"/>
</dbReference>
<dbReference type="InterPro" id="IPR001789">
    <property type="entry name" value="Sig_transdc_resp-reg_receiver"/>
</dbReference>
<feature type="modified residue" description="4-aspartylphosphate" evidence="1">
    <location>
        <position position="56"/>
    </location>
</feature>